<dbReference type="EMBL" id="QNUK01000384">
    <property type="protein sequence ID" value="KAF5894218.1"/>
    <property type="molecule type" value="Genomic_DNA"/>
</dbReference>
<accession>A0A8J4TTR7</accession>
<comment type="caution">
    <text evidence="2">The sequence shown here is derived from an EMBL/GenBank/DDBJ whole genome shotgun (WGS) entry which is preliminary data.</text>
</comment>
<evidence type="ECO:0000256" key="1">
    <source>
        <dbReference type="SAM" id="MobiDB-lite"/>
    </source>
</evidence>
<evidence type="ECO:0000313" key="3">
    <source>
        <dbReference type="Proteomes" id="UP000727407"/>
    </source>
</evidence>
<dbReference type="Proteomes" id="UP000727407">
    <property type="component" value="Unassembled WGS sequence"/>
</dbReference>
<dbReference type="AlphaFoldDB" id="A0A8J4TTR7"/>
<gene>
    <name evidence="2" type="primary">Setdb1</name>
    <name evidence="2" type="ORF">DAT39_016062</name>
</gene>
<keyword evidence="3" id="KW-1185">Reference proteome</keyword>
<feature type="region of interest" description="Disordered" evidence="1">
    <location>
        <begin position="1"/>
        <end position="36"/>
    </location>
</feature>
<reference evidence="2" key="1">
    <citation type="submission" date="2020-07" db="EMBL/GenBank/DDBJ databases">
        <title>Clarias magur genome sequencing, assembly and annotation.</title>
        <authorList>
            <person name="Kushwaha B."/>
            <person name="Kumar R."/>
            <person name="Das P."/>
            <person name="Joshi C.G."/>
            <person name="Kumar D."/>
            <person name="Nagpure N.S."/>
            <person name="Pandey M."/>
            <person name="Agarwal S."/>
            <person name="Srivastava S."/>
            <person name="Singh M."/>
            <person name="Sahoo L."/>
            <person name="Jayasankar P."/>
            <person name="Meher P.K."/>
            <person name="Koringa P.G."/>
            <person name="Iquebal M.A."/>
            <person name="Das S.P."/>
            <person name="Bit A."/>
            <person name="Patnaik S."/>
            <person name="Patel N."/>
            <person name="Shah T.M."/>
            <person name="Hinsu A."/>
            <person name="Jena J.K."/>
        </authorList>
    </citation>
    <scope>NUCLEOTIDE SEQUENCE</scope>
    <source>
        <strain evidence="2">CIFAMagur01</strain>
        <tissue evidence="2">Testis</tissue>
    </source>
</reference>
<evidence type="ECO:0000313" key="2">
    <source>
        <dbReference type="EMBL" id="KAF5894218.1"/>
    </source>
</evidence>
<sequence length="62" mass="6470">MKIELESGQKQGTRASHTPNACFSSVARKPGTGPPIVPVPATVRLLGRAVRLQKGACETGVN</sequence>
<proteinExistence type="predicted"/>
<feature type="compositionally biased region" description="Polar residues" evidence="1">
    <location>
        <begin position="8"/>
        <end position="23"/>
    </location>
</feature>
<feature type="non-terminal residue" evidence="2">
    <location>
        <position position="62"/>
    </location>
</feature>
<name>A0A8J4TTR7_CLAMG</name>
<organism evidence="2 3">
    <name type="scientific">Clarias magur</name>
    <name type="common">Asian catfish</name>
    <name type="synonym">Macropteronotus magur</name>
    <dbReference type="NCBI Taxonomy" id="1594786"/>
    <lineage>
        <taxon>Eukaryota</taxon>
        <taxon>Metazoa</taxon>
        <taxon>Chordata</taxon>
        <taxon>Craniata</taxon>
        <taxon>Vertebrata</taxon>
        <taxon>Euteleostomi</taxon>
        <taxon>Actinopterygii</taxon>
        <taxon>Neopterygii</taxon>
        <taxon>Teleostei</taxon>
        <taxon>Ostariophysi</taxon>
        <taxon>Siluriformes</taxon>
        <taxon>Clariidae</taxon>
        <taxon>Clarias</taxon>
    </lineage>
</organism>
<protein>
    <submittedName>
        <fullName evidence="2">Histone-lysine N-methyltransferase SETDB1</fullName>
    </submittedName>
</protein>